<keyword evidence="2" id="KW-0812">Transmembrane</keyword>
<evidence type="ECO:0000313" key="5">
    <source>
        <dbReference type="EMBL" id="KAF3529678.1"/>
    </source>
</evidence>
<feature type="transmembrane region" description="Helical" evidence="2">
    <location>
        <begin position="406"/>
        <end position="432"/>
    </location>
</feature>
<feature type="transmembrane region" description="Helical" evidence="2">
    <location>
        <begin position="473"/>
        <end position="494"/>
    </location>
</feature>
<dbReference type="InterPro" id="IPR003439">
    <property type="entry name" value="ABC_transporter-like_ATP-bd"/>
</dbReference>
<accession>A0ABQ7BAY6</accession>
<evidence type="ECO:0000313" key="6">
    <source>
        <dbReference type="Proteomes" id="UP000266723"/>
    </source>
</evidence>
<evidence type="ECO:0000256" key="2">
    <source>
        <dbReference type="SAM" id="Phobius"/>
    </source>
</evidence>
<feature type="domain" description="ABC transporter" evidence="4">
    <location>
        <begin position="655"/>
        <end position="776"/>
    </location>
</feature>
<keyword evidence="3" id="KW-0732">Signal</keyword>
<name>A0ABQ7BAY6_BRACR</name>
<evidence type="ECO:0000256" key="1">
    <source>
        <dbReference type="ARBA" id="ARBA00008526"/>
    </source>
</evidence>
<feature type="transmembrane region" description="Helical" evidence="2">
    <location>
        <begin position="550"/>
        <end position="568"/>
    </location>
</feature>
<gene>
    <name evidence="5" type="ORF">DY000_02040135</name>
</gene>
<dbReference type="Proteomes" id="UP000266723">
    <property type="component" value="Unassembled WGS sequence"/>
</dbReference>
<sequence>MIPFYLCVVLVGIQALFDSQNIRLVIKESFVPSQIHNHGLDPLVLIPLPRYSVVDGNLTDVSCRQRNNCPVTILLTGTNQSLGATLSRNLLRRSFVTNYSDLLFSLAENVLATTYKGSATNYLEAGIVSERFIYNLQPRCTQKSNFSFSVGQPPLNFTKVNLVVTVLQQCCLECLVNPTVRSSLIELKFGRGVVDWFILDLYGGISLWLPESFLSLCSVQVVEQGGRGCTHIHLYSGLLSGLRSRGFSFSHRGAYDLLDTNKTNFNVNIWYNATYLEDSGNRPPKLLRVPRLVSLVSNAYLEYLKGPRTRILFEFVKEMPKPEIKLRLNIASLIGAVFFTWVILLLFPGMNLTDEQMTTNTLRLPNRDLKGHGFNLVILTTLVYEKQQRLRIIMKMHGLGDGPYWMISYAYCLAISTVYVICLMIFGSAIGLKFFLLNDYSLHFVFYFLYINLQISVAFLASSAFSKVETASVVGYIYVFGSGLLGWFLFQFLIEDLSFPRHWIFVMELYPGFSLFRGLYEFSHYAFQGNLTGRNGMKGKDLSESSMDKVFYIIIVEWFFLLITAYYIDKMSSSGKGLLFFLKKPFEKFLSPQRPCLQNQVSTVAVEMEKLDVIQESEKVETLMLEQSISHTIVFNKMNKEYPGRDGNPPKMEVRGLSFAVPSGEFFGMLGPNGAGKTSFINMMTGLVKPTSGSAFVQGLDICMDMDRVYTSMGVCPQHDLLWETLSGREHLLFYGRLKNLKGSDLDQAVEESLKSVNLLRGGVSDNPAGKYSGGAMENEEDDALEGDSVIGSKVFRAWAEIGLELSFVAHYLIEVHKV</sequence>
<dbReference type="PANTHER" id="PTHR19229:SF154">
    <property type="entry name" value="ABC TRANSPORTER A FAMILY MEMBER 3-RELATED"/>
    <property type="match status" value="1"/>
</dbReference>
<feature type="transmembrane region" description="Helical" evidence="2">
    <location>
        <begin position="444"/>
        <end position="461"/>
    </location>
</feature>
<organism evidence="5 6">
    <name type="scientific">Brassica cretica</name>
    <name type="common">Mustard</name>
    <dbReference type="NCBI Taxonomy" id="69181"/>
    <lineage>
        <taxon>Eukaryota</taxon>
        <taxon>Viridiplantae</taxon>
        <taxon>Streptophyta</taxon>
        <taxon>Embryophyta</taxon>
        <taxon>Tracheophyta</taxon>
        <taxon>Spermatophyta</taxon>
        <taxon>Magnoliopsida</taxon>
        <taxon>eudicotyledons</taxon>
        <taxon>Gunneridae</taxon>
        <taxon>Pentapetalae</taxon>
        <taxon>rosids</taxon>
        <taxon>malvids</taxon>
        <taxon>Brassicales</taxon>
        <taxon>Brassicaceae</taxon>
        <taxon>Brassiceae</taxon>
        <taxon>Brassica</taxon>
    </lineage>
</organism>
<comment type="caution">
    <text evidence="5">The sequence shown here is derived from an EMBL/GenBank/DDBJ whole genome shotgun (WGS) entry which is preliminary data.</text>
</comment>
<feature type="signal peptide" evidence="3">
    <location>
        <begin position="1"/>
        <end position="19"/>
    </location>
</feature>
<dbReference type="Gene3D" id="3.40.50.300">
    <property type="entry name" value="P-loop containing nucleotide triphosphate hydrolases"/>
    <property type="match status" value="1"/>
</dbReference>
<feature type="chain" id="PRO_5045355819" description="ABC transporter domain-containing protein" evidence="3">
    <location>
        <begin position="20"/>
        <end position="819"/>
    </location>
</feature>
<evidence type="ECO:0000259" key="4">
    <source>
        <dbReference type="Pfam" id="PF00005"/>
    </source>
</evidence>
<keyword evidence="6" id="KW-1185">Reference proteome</keyword>
<dbReference type="SUPFAM" id="SSF52540">
    <property type="entry name" value="P-loop containing nucleoside triphosphate hydrolases"/>
    <property type="match status" value="1"/>
</dbReference>
<dbReference type="Pfam" id="PF00005">
    <property type="entry name" value="ABC_tran"/>
    <property type="match status" value="1"/>
</dbReference>
<keyword evidence="2" id="KW-0472">Membrane</keyword>
<comment type="similarity">
    <text evidence="1">Belongs to the ABC transporter superfamily. ABCA family. CPR flippase (TC 3.A.1.211) subfamily.</text>
</comment>
<dbReference type="PANTHER" id="PTHR19229">
    <property type="entry name" value="ATP-BINDING CASSETTE TRANSPORTER SUBFAMILY A ABCA"/>
    <property type="match status" value="1"/>
</dbReference>
<evidence type="ECO:0000256" key="3">
    <source>
        <dbReference type="SAM" id="SignalP"/>
    </source>
</evidence>
<dbReference type="EMBL" id="QGKV02001507">
    <property type="protein sequence ID" value="KAF3529678.1"/>
    <property type="molecule type" value="Genomic_DNA"/>
</dbReference>
<protein>
    <recommendedName>
        <fullName evidence="4">ABC transporter domain-containing protein</fullName>
    </recommendedName>
</protein>
<dbReference type="InterPro" id="IPR027417">
    <property type="entry name" value="P-loop_NTPase"/>
</dbReference>
<feature type="transmembrane region" description="Helical" evidence="2">
    <location>
        <begin position="328"/>
        <end position="349"/>
    </location>
</feature>
<proteinExistence type="inferred from homology"/>
<keyword evidence="2" id="KW-1133">Transmembrane helix</keyword>
<dbReference type="InterPro" id="IPR026082">
    <property type="entry name" value="ABCA"/>
</dbReference>
<reference evidence="5 6" key="1">
    <citation type="journal article" date="2020" name="BMC Genomics">
        <title>Intraspecific diversification of the crop wild relative Brassica cretica Lam. using demographic model selection.</title>
        <authorList>
            <person name="Kioukis A."/>
            <person name="Michalopoulou V.A."/>
            <person name="Briers L."/>
            <person name="Pirintsos S."/>
            <person name="Studholme D.J."/>
            <person name="Pavlidis P."/>
            <person name="Sarris P.F."/>
        </authorList>
    </citation>
    <scope>NUCLEOTIDE SEQUENCE [LARGE SCALE GENOMIC DNA]</scope>
    <source>
        <strain evidence="6">cv. PFS-1207/04</strain>
    </source>
</reference>